<dbReference type="EMBL" id="CALTRL010000550">
    <property type="protein sequence ID" value="CAH7668605.1"/>
    <property type="molecule type" value="Genomic_DNA"/>
</dbReference>
<dbReference type="Proteomes" id="UP001153365">
    <property type="component" value="Unassembled WGS sequence"/>
</dbReference>
<comment type="caution">
    <text evidence="1">The sequence shown here is derived from an EMBL/GenBank/DDBJ whole genome shotgun (WGS) entry which is preliminary data.</text>
</comment>
<organism evidence="1 2">
    <name type="scientific">Phakopsora pachyrhizi</name>
    <name type="common">Asian soybean rust disease fungus</name>
    <dbReference type="NCBI Taxonomy" id="170000"/>
    <lineage>
        <taxon>Eukaryota</taxon>
        <taxon>Fungi</taxon>
        <taxon>Dikarya</taxon>
        <taxon>Basidiomycota</taxon>
        <taxon>Pucciniomycotina</taxon>
        <taxon>Pucciniomycetes</taxon>
        <taxon>Pucciniales</taxon>
        <taxon>Phakopsoraceae</taxon>
        <taxon>Phakopsora</taxon>
    </lineage>
</organism>
<evidence type="ECO:0000313" key="1">
    <source>
        <dbReference type="EMBL" id="CAH7668605.1"/>
    </source>
</evidence>
<name>A0AAV0AJX5_PHAPC</name>
<evidence type="ECO:0000313" key="2">
    <source>
        <dbReference type="Proteomes" id="UP001153365"/>
    </source>
</evidence>
<sequence length="146" mass="15442">MSTRVGGRQAIGERRRWGLLTFAGVWFVRAGQAIGYAGREVGRQSAGQGGPAFAGREVGRPLARQGGRQVIKERRRWGLLIFAGGGRQVGRGGPAFYLLSMQGGPVEVGGRLAGQAGPAFGSLGQGREGRWVGRGRAGNRLSRQGR</sequence>
<proteinExistence type="predicted"/>
<gene>
    <name evidence="1" type="ORF">PPACK8108_LOCUS3127</name>
</gene>
<protein>
    <submittedName>
        <fullName evidence="1">Uncharacterized protein</fullName>
    </submittedName>
</protein>
<keyword evidence="2" id="KW-1185">Reference proteome</keyword>
<accession>A0AAV0AJX5</accession>
<reference evidence="1" key="1">
    <citation type="submission" date="2022-06" db="EMBL/GenBank/DDBJ databases">
        <authorList>
            <consortium name="SYNGENTA / RWTH Aachen University"/>
        </authorList>
    </citation>
    <scope>NUCLEOTIDE SEQUENCE</scope>
</reference>
<dbReference type="AlphaFoldDB" id="A0AAV0AJX5"/>